<feature type="compositionally biased region" description="Basic and acidic residues" evidence="1">
    <location>
        <begin position="129"/>
        <end position="138"/>
    </location>
</feature>
<gene>
    <name evidence="2" type="ORF">OKIOD_LOCUS12919</name>
</gene>
<evidence type="ECO:0000256" key="1">
    <source>
        <dbReference type="SAM" id="MobiDB-lite"/>
    </source>
</evidence>
<proteinExistence type="predicted"/>
<protein>
    <submittedName>
        <fullName evidence="2">Oidioi.mRNA.OKI2018_I69.chr2.g4154.t1.cds</fullName>
    </submittedName>
</protein>
<keyword evidence="3" id="KW-1185">Reference proteome</keyword>
<dbReference type="Gene3D" id="3.30.710.10">
    <property type="entry name" value="Potassium Channel Kv1.1, Chain A"/>
    <property type="match status" value="1"/>
</dbReference>
<dbReference type="EMBL" id="OU015567">
    <property type="protein sequence ID" value="CAG5109639.1"/>
    <property type="molecule type" value="Genomic_DNA"/>
</dbReference>
<dbReference type="InterPro" id="IPR011333">
    <property type="entry name" value="SKP1/BTB/POZ_sf"/>
</dbReference>
<feature type="region of interest" description="Disordered" evidence="1">
    <location>
        <begin position="111"/>
        <end position="173"/>
    </location>
</feature>
<reference evidence="2 3" key="1">
    <citation type="submission" date="2021-04" db="EMBL/GenBank/DDBJ databases">
        <authorList>
            <person name="Bliznina A."/>
        </authorList>
    </citation>
    <scope>NUCLEOTIDE SEQUENCE [LARGE SCALE GENOMIC DNA]</scope>
</reference>
<sequence>MQSQSALHAETLLRKLNSQRICGIFVDSSLISRSGEVVFYHSAILNAIASSTAILPIIADQYSHVTLNLFFDYVYLGVISNDVSLKTYRELWNLGRQLKLKELQTALHPFSETGDSFSPTRKRSKYPVLRKEKEAPEKKKPRLIATASHRKSPRSSSEASFTTDRSGARFRIPKARLKSAKRKLFDQD</sequence>
<dbReference type="Proteomes" id="UP001158576">
    <property type="component" value="Chromosome 2"/>
</dbReference>
<evidence type="ECO:0000313" key="3">
    <source>
        <dbReference type="Proteomes" id="UP001158576"/>
    </source>
</evidence>
<evidence type="ECO:0000313" key="2">
    <source>
        <dbReference type="EMBL" id="CAG5109639.1"/>
    </source>
</evidence>
<organism evidence="2 3">
    <name type="scientific">Oikopleura dioica</name>
    <name type="common">Tunicate</name>
    <dbReference type="NCBI Taxonomy" id="34765"/>
    <lineage>
        <taxon>Eukaryota</taxon>
        <taxon>Metazoa</taxon>
        <taxon>Chordata</taxon>
        <taxon>Tunicata</taxon>
        <taxon>Appendicularia</taxon>
        <taxon>Copelata</taxon>
        <taxon>Oikopleuridae</taxon>
        <taxon>Oikopleura</taxon>
    </lineage>
</organism>
<name>A0ABN7T1Y4_OIKDI</name>
<accession>A0ABN7T1Y4</accession>
<feature type="compositionally biased region" description="Polar residues" evidence="1">
    <location>
        <begin position="154"/>
        <end position="165"/>
    </location>
</feature>